<dbReference type="AlphaFoldDB" id="W0L8J2"/>
<evidence type="ECO:0000259" key="4">
    <source>
        <dbReference type="SMART" id="SM00382"/>
    </source>
</evidence>
<dbReference type="InterPro" id="IPR003959">
    <property type="entry name" value="ATPase_AAA_core"/>
</dbReference>
<accession>W0L8J2</accession>
<dbReference type="STRING" id="1441930.Z042_10710"/>
<dbReference type="InterPro" id="IPR001270">
    <property type="entry name" value="ClpA/B"/>
</dbReference>
<keyword evidence="1" id="KW-0547">Nucleotide-binding</keyword>
<dbReference type="Proteomes" id="UP000019030">
    <property type="component" value="Chromosome"/>
</dbReference>
<dbReference type="GO" id="GO:0005524">
    <property type="term" value="F:ATP binding"/>
    <property type="evidence" value="ECO:0007669"/>
    <property type="project" value="UniProtKB-KW"/>
</dbReference>
<keyword evidence="3" id="KW-0143">Chaperone</keyword>
<dbReference type="InterPro" id="IPR019489">
    <property type="entry name" value="Clp_ATPase_C"/>
</dbReference>
<feature type="domain" description="AAA+ ATPase" evidence="4">
    <location>
        <begin position="333"/>
        <end position="474"/>
    </location>
</feature>
<evidence type="ECO:0000313" key="7">
    <source>
        <dbReference type="Proteomes" id="UP000019030"/>
    </source>
</evidence>
<gene>
    <name evidence="6" type="ORF">Z042_10710</name>
</gene>
<dbReference type="InterPro" id="IPR027417">
    <property type="entry name" value="P-loop_NTPase"/>
</dbReference>
<dbReference type="Pfam" id="PF07724">
    <property type="entry name" value="AAA_2"/>
    <property type="match status" value="1"/>
</dbReference>
<evidence type="ECO:0000256" key="1">
    <source>
        <dbReference type="ARBA" id="ARBA00022741"/>
    </source>
</evidence>
<dbReference type="GO" id="GO:0005737">
    <property type="term" value="C:cytoplasm"/>
    <property type="evidence" value="ECO:0007669"/>
    <property type="project" value="TreeGrafter"/>
</dbReference>
<dbReference type="InterPro" id="IPR050130">
    <property type="entry name" value="ClpA_ClpB"/>
</dbReference>
<dbReference type="SMART" id="SM01086">
    <property type="entry name" value="ClpB_D2-small"/>
    <property type="match status" value="1"/>
</dbReference>
<dbReference type="PATRIC" id="fig|1441930.4.peg.2141"/>
<proteinExistence type="predicted"/>
<dbReference type="GO" id="GO:0016887">
    <property type="term" value="F:ATP hydrolysis activity"/>
    <property type="evidence" value="ECO:0007669"/>
    <property type="project" value="InterPro"/>
</dbReference>
<sequence>MQQPYRYQQPRWMRDLLRFLPLKSQFVFSGNVRDLQACEISPNIVTPVAFNQSLHNALREAGYQHVVMFNLLNGFIPMVPPGEDPAPTQKLLSQLGLNIVEGRANGGIDLLSTTLERLIELPGEPVALIVDFASCLINHRDNLSPVEHSLFTRALVLSHQARARPYGEQRRAFFNTVLWVVDKEGDLPDWFLINNPLIRHIPVAKPDRIARHALAPALLRSLPGQSVETAVQERAAQEFVDETEGLLLLDMNAIARLARIEGVAQEQISDAVRRYKVGITEDPWLKIEKEKIRQAASTIQKRVKGQTHAITHMLDIIKRAVTGVGGGKQGGRPRGVIFLAGPTGVGKTELAKTVTELLFGDESAYIRFDMSEFSAEHADQRLIGAPPGYIGYNLGGELTNAIREKPFSVVLFDEIEKAHPRLMDKFLQIIDDGVLTSGRGDRVYFSEALIIFTSNLGIYRLDSHGERVANVRPEEPFATVQKNVKAEIERHFKLVLNRPELLNRIGENIIVFDFIRPDVAEQIFSQMTENTLAGLGRLGLTVTIGQAALELLRKICLADLSNGGRGIRNHLEAHLVNPLSRALFDVDAQPGDRYHIADLLTGASTQLVLTKQQEP</sequence>
<dbReference type="HOGENOM" id="CLU_005070_9_4_6"/>
<dbReference type="SUPFAM" id="SSF52540">
    <property type="entry name" value="P-loop containing nucleoside triphosphate hydrolases"/>
    <property type="match status" value="1"/>
</dbReference>
<dbReference type="SMART" id="SM00382">
    <property type="entry name" value="AAA"/>
    <property type="match status" value="1"/>
</dbReference>
<name>W0L8J2_9GAMM</name>
<dbReference type="PRINTS" id="PR00300">
    <property type="entry name" value="CLPPROTEASEA"/>
</dbReference>
<keyword evidence="2" id="KW-0067">ATP-binding</keyword>
<dbReference type="CDD" id="cd19499">
    <property type="entry name" value="RecA-like_ClpB_Hsp104-like"/>
    <property type="match status" value="1"/>
</dbReference>
<dbReference type="KEGG" id="sfo:Z042_10710"/>
<reference evidence="6 7" key="2">
    <citation type="submission" date="2015-03" db="EMBL/GenBank/DDBJ databases">
        <authorList>
            <person name="Chan K.-G."/>
        </authorList>
    </citation>
    <scope>NUCLEOTIDE SEQUENCE [LARGE SCALE GENOMIC DNA]</scope>
    <source>
        <strain evidence="6 7">RB-25</strain>
    </source>
</reference>
<evidence type="ECO:0000259" key="5">
    <source>
        <dbReference type="SMART" id="SM01086"/>
    </source>
</evidence>
<dbReference type="GO" id="GO:0034605">
    <property type="term" value="P:cellular response to heat"/>
    <property type="evidence" value="ECO:0007669"/>
    <property type="project" value="TreeGrafter"/>
</dbReference>
<evidence type="ECO:0000256" key="2">
    <source>
        <dbReference type="ARBA" id="ARBA00022840"/>
    </source>
</evidence>
<dbReference type="OrthoDB" id="9803641at2"/>
<dbReference type="RefSeq" id="WP_024910601.1">
    <property type="nucleotide sequence ID" value="NZ_CP007044.2"/>
</dbReference>
<protein>
    <submittedName>
        <fullName evidence="6">ATPase</fullName>
    </submittedName>
</protein>
<evidence type="ECO:0000256" key="3">
    <source>
        <dbReference type="ARBA" id="ARBA00023186"/>
    </source>
</evidence>
<organism evidence="6 7">
    <name type="scientific">Chania multitudinisentens RB-25</name>
    <dbReference type="NCBI Taxonomy" id="1441930"/>
    <lineage>
        <taxon>Bacteria</taxon>
        <taxon>Pseudomonadati</taxon>
        <taxon>Pseudomonadota</taxon>
        <taxon>Gammaproteobacteria</taxon>
        <taxon>Enterobacterales</taxon>
        <taxon>Yersiniaceae</taxon>
        <taxon>Chania</taxon>
    </lineage>
</organism>
<dbReference type="InterPro" id="IPR003593">
    <property type="entry name" value="AAA+_ATPase"/>
</dbReference>
<feature type="domain" description="Clp ATPase C-terminal" evidence="5">
    <location>
        <begin position="515"/>
        <end position="609"/>
    </location>
</feature>
<dbReference type="PANTHER" id="PTHR11638">
    <property type="entry name" value="ATP-DEPENDENT CLP PROTEASE"/>
    <property type="match status" value="1"/>
</dbReference>
<evidence type="ECO:0000313" key="6">
    <source>
        <dbReference type="EMBL" id="AHG20051.1"/>
    </source>
</evidence>
<dbReference type="eggNOG" id="COG0542">
    <property type="taxonomic scope" value="Bacteria"/>
</dbReference>
<keyword evidence="7" id="KW-1185">Reference proteome</keyword>
<dbReference type="Gene3D" id="3.40.50.300">
    <property type="entry name" value="P-loop containing nucleotide triphosphate hydrolases"/>
    <property type="match status" value="1"/>
</dbReference>
<reference evidence="6 7" key="1">
    <citation type="submission" date="2014-01" db="EMBL/GenBank/DDBJ databases">
        <title>Isolation of Serratia multitudinisentens RB-25 from Ex-Landfill site.</title>
        <authorList>
            <person name="Robson E.H.J."/>
        </authorList>
    </citation>
    <scope>NUCLEOTIDE SEQUENCE [LARGE SCALE GENOMIC DNA]</scope>
    <source>
        <strain evidence="6 7">RB-25</strain>
    </source>
</reference>
<dbReference type="EMBL" id="CP007044">
    <property type="protein sequence ID" value="AHG20051.1"/>
    <property type="molecule type" value="Genomic_DNA"/>
</dbReference>
<dbReference type="PANTHER" id="PTHR11638:SF18">
    <property type="entry name" value="HEAT SHOCK PROTEIN 104"/>
    <property type="match status" value="1"/>
</dbReference>